<dbReference type="InterPro" id="IPR051454">
    <property type="entry name" value="RNA/ubiquinone_mod_enzymes"/>
</dbReference>
<keyword evidence="1" id="KW-0831">Ubiquinone biosynthesis</keyword>
<accession>A0ABS9DXY7</accession>
<evidence type="ECO:0000313" key="3">
    <source>
        <dbReference type="Proteomes" id="UP001521209"/>
    </source>
</evidence>
<protein>
    <recommendedName>
        <fullName evidence="1">Ubiquinone biosynthesis protein UbiU</fullName>
    </recommendedName>
</protein>
<dbReference type="EMBL" id="JAKGBZ010000025">
    <property type="protein sequence ID" value="MCF3947548.1"/>
    <property type="molecule type" value="Genomic_DNA"/>
</dbReference>
<dbReference type="RefSeq" id="WP_235704798.1">
    <property type="nucleotide sequence ID" value="NZ_JAKGBZ010000025.1"/>
</dbReference>
<dbReference type="HAMAP" id="MF_02232">
    <property type="entry name" value="UbiU"/>
    <property type="match status" value="1"/>
</dbReference>
<dbReference type="InterPro" id="IPR043692">
    <property type="entry name" value="UbiU"/>
</dbReference>
<organism evidence="2 3">
    <name type="scientific">Acidiphilium iwatense</name>
    <dbReference type="NCBI Taxonomy" id="768198"/>
    <lineage>
        <taxon>Bacteria</taxon>
        <taxon>Pseudomonadati</taxon>
        <taxon>Pseudomonadota</taxon>
        <taxon>Alphaproteobacteria</taxon>
        <taxon>Acetobacterales</taxon>
        <taxon>Acidocellaceae</taxon>
        <taxon>Acidiphilium</taxon>
    </lineage>
</organism>
<dbReference type="InterPro" id="IPR001539">
    <property type="entry name" value="Peptidase_U32"/>
</dbReference>
<proteinExistence type="inferred from homology"/>
<evidence type="ECO:0000256" key="1">
    <source>
        <dbReference type="HAMAP-Rule" id="MF_02232"/>
    </source>
</evidence>
<dbReference type="PANTHER" id="PTHR30217:SF3">
    <property type="entry name" value="UBIQUINONE BIOSYNTHESIS PROTEIN UBIU"/>
    <property type="match status" value="1"/>
</dbReference>
<comment type="subunit">
    <text evidence="1">Forms a heterodimer with UbiV.</text>
</comment>
<comment type="similarity">
    <text evidence="1">Belongs to the peptidase U32 family. UbiU subfamily.</text>
</comment>
<evidence type="ECO:0000313" key="2">
    <source>
        <dbReference type="EMBL" id="MCF3947548.1"/>
    </source>
</evidence>
<keyword evidence="3" id="KW-1185">Reference proteome</keyword>
<sequence length="331" mass="35470">MTRYLELVCPAGTPAALRVAVDAGADTVYCGFQDCTNARNYPGLNFTREDLRGGIAYAHARSCRVFVAVNTFPRAGDFGPWQRAIDDAAACGADAVILADLGVLDYATCRHPNLRRHLSVQAAAASPLGIRFYRDAFGISRVVLPRVLSVEEVAALIGQTGVEAEVFTFGSLGTMVEGRCFLSSYMTGRSPSSDGVCAPAECVSYREDGDRLVSCLGDVMINRFASDEPAAYPTPCKGRFLVHGRPSYLFEEPTGLNVIPLLAELKAAGVTALKIEGRQRSRTYVATVVTAFRRVLDALAEGASPAPMPDVLRAVAEGGRETFGAYAKGWR</sequence>
<dbReference type="PANTHER" id="PTHR30217">
    <property type="entry name" value="PEPTIDASE U32 FAMILY"/>
    <property type="match status" value="1"/>
</dbReference>
<comment type="function">
    <text evidence="1">Required for O(2)-independent ubiquinone (coenzyme Q) biosynthesis. Together with UbiV, is essential for the C6-hydroxylation reaction in the oxygen-independent ubiquinone biosynthesis pathway.</text>
</comment>
<dbReference type="Proteomes" id="UP001521209">
    <property type="component" value="Unassembled WGS sequence"/>
</dbReference>
<name>A0ABS9DXY7_9PROT</name>
<comment type="caution">
    <text evidence="1">Lacks conserved residue(s) required for the propagation of feature annotation.</text>
</comment>
<reference evidence="2 3" key="1">
    <citation type="submission" date="2022-01" db="EMBL/GenBank/DDBJ databases">
        <authorList>
            <person name="Won M."/>
            <person name="Kim S.-J."/>
            <person name="Kwon S.-W."/>
        </authorList>
    </citation>
    <scope>NUCLEOTIDE SEQUENCE [LARGE SCALE GENOMIC DNA]</scope>
    <source>
        <strain evidence="2 3">KCTC 23505</strain>
    </source>
</reference>
<dbReference type="Pfam" id="PF01136">
    <property type="entry name" value="Peptidase_U32"/>
    <property type="match status" value="1"/>
</dbReference>
<comment type="caution">
    <text evidence="2">The sequence shown here is derived from an EMBL/GenBank/DDBJ whole genome shotgun (WGS) entry which is preliminary data.</text>
</comment>
<gene>
    <name evidence="1" type="primary">ubiU</name>
    <name evidence="2" type="ORF">L2A60_12755</name>
</gene>
<comment type="pathway">
    <text evidence="1">Cofactor biosynthesis; ubiquinone biosynthesis.</text>
</comment>